<dbReference type="EC" id="3.1.1.-" evidence="3"/>
<feature type="chain" id="PRO_5040542216" description="Carboxylic ester hydrolase" evidence="3">
    <location>
        <begin position="20"/>
        <end position="515"/>
    </location>
</feature>
<dbReference type="AlphaFoldDB" id="A0A9Q9B5W2"/>
<keyword evidence="6" id="KW-1185">Reference proteome</keyword>
<reference evidence="5" key="1">
    <citation type="submission" date="2022-06" db="EMBL/GenBank/DDBJ databases">
        <title>Complete genome sequences of two strains of the flax pathogen Septoria linicola.</title>
        <authorList>
            <person name="Lapalu N."/>
            <person name="Simon A."/>
            <person name="Demenou B."/>
            <person name="Paumier D."/>
            <person name="Guillot M.-P."/>
            <person name="Gout L."/>
            <person name="Valade R."/>
        </authorList>
    </citation>
    <scope>NUCLEOTIDE SEQUENCE</scope>
    <source>
        <strain evidence="5">SE15195</strain>
    </source>
</reference>
<dbReference type="Pfam" id="PF00135">
    <property type="entry name" value="COesterase"/>
    <property type="match status" value="1"/>
</dbReference>
<evidence type="ECO:0000256" key="1">
    <source>
        <dbReference type="ARBA" id="ARBA00005964"/>
    </source>
</evidence>
<comment type="similarity">
    <text evidence="1 3">Belongs to the type-B carboxylesterase/lipase family.</text>
</comment>
<evidence type="ECO:0000256" key="3">
    <source>
        <dbReference type="RuleBase" id="RU361235"/>
    </source>
</evidence>
<evidence type="ECO:0000313" key="6">
    <source>
        <dbReference type="Proteomes" id="UP001056384"/>
    </source>
</evidence>
<keyword evidence="3" id="KW-0732">Signal</keyword>
<sequence>MAPLTHLTAFLGYTTLISALPNPLTLDYATFRGRSVLLGGVDNFLGMPFAKASRLENPRLIGPQDALPGVTDATDYGPACPQHELVSSPFYQENAQIGQLLGFAETVLLPKILRQDEDCLSINVQVPKGVTNTSGLPVLMWIHGGGFELGSSGSLGSEATALQGVIYQGANIVRRSVQMGQPVIFVSANYRLNFFGTLSSKEITDAGVANLFLKDQDVAFEWVQKYIRQFGGDPTKVTVFGESAGAMSTTTHMVLNNGDVSKKFRAAWVFSGPVPKVLGPERAQSFFDRLMARINCGNAPDKLSCAKAAPYASIYSAVRARRTSFHDPAAPTAAGKVANIPLVIGNMVDEGTLFSLITQLNVTTNEDIVDFFDQVYFTQTPRPLIEEFVNLYSDDAAEGSPYDTGLNNQIGPKYKKIASMIADYTFTAGRRTLLNVTSSRQNTRSYQIKQSLPILGQLGLLNPTQLNNLPVLGSFHISDVVLNAFGTIPASVSKNSLHIMSSLIQFANTLDPNTS</sequence>
<organism evidence="5 6">
    <name type="scientific">Septoria linicola</name>
    <dbReference type="NCBI Taxonomy" id="215465"/>
    <lineage>
        <taxon>Eukaryota</taxon>
        <taxon>Fungi</taxon>
        <taxon>Dikarya</taxon>
        <taxon>Ascomycota</taxon>
        <taxon>Pezizomycotina</taxon>
        <taxon>Dothideomycetes</taxon>
        <taxon>Dothideomycetidae</taxon>
        <taxon>Mycosphaerellales</taxon>
        <taxon>Mycosphaerellaceae</taxon>
        <taxon>Septoria</taxon>
    </lineage>
</organism>
<proteinExistence type="inferred from homology"/>
<dbReference type="InterPro" id="IPR050309">
    <property type="entry name" value="Type-B_Carboxylest/Lipase"/>
</dbReference>
<protein>
    <recommendedName>
        <fullName evidence="3">Carboxylic ester hydrolase</fullName>
        <ecNumber evidence="3">3.1.1.-</ecNumber>
    </recommendedName>
</protein>
<dbReference type="GO" id="GO:0016787">
    <property type="term" value="F:hydrolase activity"/>
    <property type="evidence" value="ECO:0007669"/>
    <property type="project" value="UniProtKB-KW"/>
</dbReference>
<evidence type="ECO:0000259" key="4">
    <source>
        <dbReference type="Pfam" id="PF00135"/>
    </source>
</evidence>
<feature type="domain" description="Carboxylesterase type B" evidence="4">
    <location>
        <begin position="26"/>
        <end position="514"/>
    </location>
</feature>
<name>A0A9Q9B5W2_9PEZI</name>
<evidence type="ECO:0000256" key="2">
    <source>
        <dbReference type="ARBA" id="ARBA00022801"/>
    </source>
</evidence>
<dbReference type="InterPro" id="IPR019826">
    <property type="entry name" value="Carboxylesterase_B_AS"/>
</dbReference>
<dbReference type="Proteomes" id="UP001056384">
    <property type="component" value="Chromosome 12"/>
</dbReference>
<keyword evidence="2 3" id="KW-0378">Hydrolase</keyword>
<evidence type="ECO:0000313" key="5">
    <source>
        <dbReference type="EMBL" id="USW59558.1"/>
    </source>
</evidence>
<dbReference type="PROSITE" id="PS00122">
    <property type="entry name" value="CARBOXYLESTERASE_B_1"/>
    <property type="match status" value="1"/>
</dbReference>
<dbReference type="Gene3D" id="3.40.50.1820">
    <property type="entry name" value="alpha/beta hydrolase"/>
    <property type="match status" value="1"/>
</dbReference>
<dbReference type="InterPro" id="IPR029058">
    <property type="entry name" value="AB_hydrolase_fold"/>
</dbReference>
<dbReference type="SUPFAM" id="SSF53474">
    <property type="entry name" value="alpha/beta-Hydrolases"/>
    <property type="match status" value="1"/>
</dbReference>
<accession>A0A9Q9B5W2</accession>
<dbReference type="PANTHER" id="PTHR11559">
    <property type="entry name" value="CARBOXYLESTERASE"/>
    <property type="match status" value="1"/>
</dbReference>
<dbReference type="InterPro" id="IPR002018">
    <property type="entry name" value="CarbesteraseB"/>
</dbReference>
<gene>
    <name evidence="5" type="ORF">Slin15195_G128770</name>
</gene>
<dbReference type="EMBL" id="CP099429">
    <property type="protein sequence ID" value="USW59558.1"/>
    <property type="molecule type" value="Genomic_DNA"/>
</dbReference>
<feature type="signal peptide" evidence="3">
    <location>
        <begin position="1"/>
        <end position="19"/>
    </location>
</feature>